<dbReference type="EMBL" id="CAJVQB010122240">
    <property type="protein sequence ID" value="CAG8853289.1"/>
    <property type="molecule type" value="Genomic_DNA"/>
</dbReference>
<feature type="compositionally biased region" description="Polar residues" evidence="1">
    <location>
        <begin position="37"/>
        <end position="47"/>
    </location>
</feature>
<organism evidence="2 3">
    <name type="scientific">Gigaspora margarita</name>
    <dbReference type="NCBI Taxonomy" id="4874"/>
    <lineage>
        <taxon>Eukaryota</taxon>
        <taxon>Fungi</taxon>
        <taxon>Fungi incertae sedis</taxon>
        <taxon>Mucoromycota</taxon>
        <taxon>Glomeromycotina</taxon>
        <taxon>Glomeromycetes</taxon>
        <taxon>Diversisporales</taxon>
        <taxon>Gigasporaceae</taxon>
        <taxon>Gigaspora</taxon>
    </lineage>
</organism>
<protein>
    <submittedName>
        <fullName evidence="2">40035_t:CDS:1</fullName>
    </submittedName>
</protein>
<dbReference type="Proteomes" id="UP000789901">
    <property type="component" value="Unassembled WGS sequence"/>
</dbReference>
<reference evidence="2 3" key="1">
    <citation type="submission" date="2021-06" db="EMBL/GenBank/DDBJ databases">
        <authorList>
            <person name="Kallberg Y."/>
            <person name="Tangrot J."/>
            <person name="Rosling A."/>
        </authorList>
    </citation>
    <scope>NUCLEOTIDE SEQUENCE [LARGE SCALE GENOMIC DNA]</scope>
    <source>
        <strain evidence="2 3">120-4 pot B 10/14</strain>
    </source>
</reference>
<name>A0ABN7XH22_GIGMA</name>
<gene>
    <name evidence="2" type="ORF">GMARGA_LOCUS42110</name>
</gene>
<keyword evidence="3" id="KW-1185">Reference proteome</keyword>
<sequence length="47" mass="5402">FELLKQLPDPIPGNDLHYKSFEELYGTTTTEEHRPSLKNSKPITSKT</sequence>
<feature type="region of interest" description="Disordered" evidence="1">
    <location>
        <begin position="27"/>
        <end position="47"/>
    </location>
</feature>
<proteinExistence type="predicted"/>
<feature type="non-terminal residue" evidence="2">
    <location>
        <position position="47"/>
    </location>
</feature>
<feature type="non-terminal residue" evidence="2">
    <location>
        <position position="1"/>
    </location>
</feature>
<evidence type="ECO:0000313" key="3">
    <source>
        <dbReference type="Proteomes" id="UP000789901"/>
    </source>
</evidence>
<evidence type="ECO:0000256" key="1">
    <source>
        <dbReference type="SAM" id="MobiDB-lite"/>
    </source>
</evidence>
<comment type="caution">
    <text evidence="2">The sequence shown here is derived from an EMBL/GenBank/DDBJ whole genome shotgun (WGS) entry which is preliminary data.</text>
</comment>
<evidence type="ECO:0000313" key="2">
    <source>
        <dbReference type="EMBL" id="CAG8853289.1"/>
    </source>
</evidence>
<accession>A0ABN7XH22</accession>